<name>A0A7T4EFN9_9CORY</name>
<reference evidence="2 4" key="1">
    <citation type="submission" date="2020-12" db="EMBL/GenBank/DDBJ databases">
        <title>FDA dAtabase for Regulatory Grade micrObial Sequences (FDA-ARGOS): Supporting development and validation of Infectious Disease Dx tests.</title>
        <authorList>
            <person name="Sproer C."/>
            <person name="Gronow S."/>
            <person name="Severitt S."/>
            <person name="Schroder I."/>
            <person name="Tallon L."/>
            <person name="Sadzewicz L."/>
            <person name="Zhao X."/>
            <person name="Boylan J."/>
            <person name="Ott S."/>
            <person name="Bowen H."/>
            <person name="Vavikolanu K."/>
            <person name="Mehta A."/>
            <person name="Aluvathingal J."/>
            <person name="Nadendla S."/>
            <person name="Lowell S."/>
            <person name="Myers T."/>
            <person name="Yan Y."/>
            <person name="Sichtig H."/>
        </authorList>
    </citation>
    <scope>NUCLEOTIDE SEQUENCE [LARGE SCALE GENOMIC DNA]</scope>
    <source>
        <strain evidence="2 4">FDAARGOS_1053</strain>
        <strain evidence="3">FDAARGOS_1191</strain>
    </source>
</reference>
<evidence type="ECO:0000313" key="2">
    <source>
        <dbReference type="EMBL" id="QQB46524.1"/>
    </source>
</evidence>
<evidence type="ECO:0000313" key="4">
    <source>
        <dbReference type="Proteomes" id="UP000596145"/>
    </source>
</evidence>
<dbReference type="OrthoDB" id="9927883at2"/>
<keyword evidence="1" id="KW-0472">Membrane</keyword>
<dbReference type="Proteomes" id="UP000596145">
    <property type="component" value="Chromosome"/>
</dbReference>
<organism evidence="2 4">
    <name type="scientific">Corynebacterium glucuronolyticum</name>
    <dbReference type="NCBI Taxonomy" id="39791"/>
    <lineage>
        <taxon>Bacteria</taxon>
        <taxon>Bacillati</taxon>
        <taxon>Actinomycetota</taxon>
        <taxon>Actinomycetes</taxon>
        <taxon>Mycobacteriales</taxon>
        <taxon>Corynebacteriaceae</taxon>
        <taxon>Corynebacterium</taxon>
    </lineage>
</organism>
<feature type="transmembrane region" description="Helical" evidence="1">
    <location>
        <begin position="105"/>
        <end position="126"/>
    </location>
</feature>
<dbReference type="RefSeq" id="WP_005390657.1">
    <property type="nucleotide sequence ID" value="NZ_CP066007.1"/>
</dbReference>
<dbReference type="EMBL" id="CP066007">
    <property type="protein sequence ID" value="QQB46524.1"/>
    <property type="molecule type" value="Genomic_DNA"/>
</dbReference>
<evidence type="ECO:0000256" key="1">
    <source>
        <dbReference type="SAM" id="Phobius"/>
    </source>
</evidence>
<gene>
    <name evidence="2" type="ORF">I6I10_00765</name>
    <name evidence="3" type="ORF">I6J21_02280</name>
</gene>
<dbReference type="EMBL" id="CP069534">
    <property type="protein sequence ID" value="QRP71008.1"/>
    <property type="molecule type" value="Genomic_DNA"/>
</dbReference>
<sequence length="175" mass="19022">MTTTDEQTIPATVTLALRCWAVLAGAKFLALVFQGVAGLYPQSAARETLGENIPEGIDPAVYAKLAGFTGLVLNSAFGLLFAGLIGFFAYRVWQGKKQAFSANFTLQLFSGILIIDAAMGITVATALGVPTWLTLAIGWVQILILVSAVMGIYFSTRHDTRTWVEAHREIEQRRR</sequence>
<keyword evidence="1" id="KW-0812">Transmembrane</keyword>
<accession>A0A7T4EFN9</accession>
<dbReference type="GeneID" id="92759164"/>
<dbReference type="AlphaFoldDB" id="A0A7T4EFN9"/>
<protein>
    <submittedName>
        <fullName evidence="2">Uncharacterized protein</fullName>
    </submittedName>
</protein>
<keyword evidence="1" id="KW-1133">Transmembrane helix</keyword>
<dbReference type="Proteomes" id="UP000617681">
    <property type="component" value="Chromosome"/>
</dbReference>
<proteinExistence type="predicted"/>
<evidence type="ECO:0000313" key="3">
    <source>
        <dbReference type="EMBL" id="QRP71008.1"/>
    </source>
</evidence>
<feature type="transmembrane region" description="Helical" evidence="1">
    <location>
        <begin position="132"/>
        <end position="154"/>
    </location>
</feature>
<feature type="transmembrane region" description="Helical" evidence="1">
    <location>
        <begin position="71"/>
        <end position="93"/>
    </location>
</feature>